<evidence type="ECO:0000259" key="2">
    <source>
        <dbReference type="PROSITE" id="PS51186"/>
    </source>
</evidence>
<dbReference type="Gene3D" id="3.40.630.30">
    <property type="match status" value="1"/>
</dbReference>
<dbReference type="Proteomes" id="UP000823891">
    <property type="component" value="Unassembled WGS sequence"/>
</dbReference>
<evidence type="ECO:0000313" key="4">
    <source>
        <dbReference type="Proteomes" id="UP000823891"/>
    </source>
</evidence>
<dbReference type="Pfam" id="PF00583">
    <property type="entry name" value="Acetyltransf_1"/>
    <property type="match status" value="1"/>
</dbReference>
<dbReference type="InterPro" id="IPR016181">
    <property type="entry name" value="Acyl_CoA_acyltransferase"/>
</dbReference>
<reference evidence="3" key="1">
    <citation type="journal article" date="2021" name="PeerJ">
        <title>Extensive microbial diversity within the chicken gut microbiome revealed by metagenomics and culture.</title>
        <authorList>
            <person name="Gilroy R."/>
            <person name="Ravi A."/>
            <person name="Getino M."/>
            <person name="Pursley I."/>
            <person name="Horton D.L."/>
            <person name="Alikhan N.F."/>
            <person name="Baker D."/>
            <person name="Gharbi K."/>
            <person name="Hall N."/>
            <person name="Watson M."/>
            <person name="Adriaenssens E.M."/>
            <person name="Foster-Nyarko E."/>
            <person name="Jarju S."/>
            <person name="Secka A."/>
            <person name="Antonio M."/>
            <person name="Oren A."/>
            <person name="Chaudhuri R.R."/>
            <person name="La Ragione R."/>
            <person name="Hildebrand F."/>
            <person name="Pallen M.J."/>
        </authorList>
    </citation>
    <scope>NUCLEOTIDE SEQUENCE</scope>
    <source>
        <strain evidence="3">USAMLcec2-132</strain>
    </source>
</reference>
<evidence type="ECO:0000313" key="3">
    <source>
        <dbReference type="EMBL" id="HJC23013.1"/>
    </source>
</evidence>
<dbReference type="EMBL" id="DWWS01000018">
    <property type="protein sequence ID" value="HJC23013.1"/>
    <property type="molecule type" value="Genomic_DNA"/>
</dbReference>
<dbReference type="GO" id="GO:0016747">
    <property type="term" value="F:acyltransferase activity, transferring groups other than amino-acyl groups"/>
    <property type="evidence" value="ECO:0007669"/>
    <property type="project" value="InterPro"/>
</dbReference>
<sequence length="167" mass="19105">MNFGVELKKITRKNIDEVLALKVSVEQNNFVENTARSLAKAWVYRNTAFPFAIYVHNTIVGFIMLGYYELKNQYTIWQFLIDERYQHKGYGKAALRLGIQFLIDEFDINEVYLGVKFQNIVAKKLYSSYGFVETGETTDTALEMKLIVSKNNEGTAAVSFNDLGSSQ</sequence>
<dbReference type="Gene3D" id="1.10.287.900">
    <property type="entry name" value="The crystal structure of the spermine/spermidine acetyltransferase from enterococcus faecali"/>
    <property type="match status" value="1"/>
</dbReference>
<dbReference type="CDD" id="cd04301">
    <property type="entry name" value="NAT_SF"/>
    <property type="match status" value="1"/>
</dbReference>
<dbReference type="InterPro" id="IPR027455">
    <property type="entry name" value="Sper_AcTfrase_N"/>
</dbReference>
<keyword evidence="1" id="KW-0472">Membrane</keyword>
<dbReference type="SUPFAM" id="SSF55729">
    <property type="entry name" value="Acyl-CoA N-acyltransferases (Nat)"/>
    <property type="match status" value="1"/>
</dbReference>
<dbReference type="PANTHER" id="PTHR43415">
    <property type="entry name" value="SPERMIDINE N(1)-ACETYLTRANSFERASE"/>
    <property type="match status" value="1"/>
</dbReference>
<feature type="domain" description="N-acetyltransferase" evidence="2">
    <location>
        <begin position="5"/>
        <end position="153"/>
    </location>
</feature>
<name>A0A9D2NDC3_9FIRM</name>
<reference evidence="3" key="2">
    <citation type="submission" date="2021-04" db="EMBL/GenBank/DDBJ databases">
        <authorList>
            <person name="Gilroy R."/>
        </authorList>
    </citation>
    <scope>NUCLEOTIDE SEQUENCE</scope>
    <source>
        <strain evidence="3">USAMLcec2-132</strain>
    </source>
</reference>
<accession>A0A9D2NDC3</accession>
<keyword evidence="1" id="KW-1133">Transmembrane helix</keyword>
<evidence type="ECO:0000256" key="1">
    <source>
        <dbReference type="SAM" id="Phobius"/>
    </source>
</evidence>
<organism evidence="3 4">
    <name type="scientific">Candidatus Eisenbergiella merdavium</name>
    <dbReference type="NCBI Taxonomy" id="2838551"/>
    <lineage>
        <taxon>Bacteria</taxon>
        <taxon>Bacillati</taxon>
        <taxon>Bacillota</taxon>
        <taxon>Clostridia</taxon>
        <taxon>Lachnospirales</taxon>
        <taxon>Lachnospiraceae</taxon>
        <taxon>Eisenbergiella</taxon>
    </lineage>
</organism>
<dbReference type="InterPro" id="IPR000182">
    <property type="entry name" value="GNAT_dom"/>
</dbReference>
<proteinExistence type="predicted"/>
<keyword evidence="1" id="KW-0812">Transmembrane</keyword>
<comment type="caution">
    <text evidence="3">The sequence shown here is derived from an EMBL/GenBank/DDBJ whole genome shotgun (WGS) entry which is preliminary data.</text>
</comment>
<dbReference type="PROSITE" id="PS51186">
    <property type="entry name" value="GNAT"/>
    <property type="match status" value="1"/>
</dbReference>
<feature type="transmembrane region" description="Helical" evidence="1">
    <location>
        <begin position="48"/>
        <end position="68"/>
    </location>
</feature>
<gene>
    <name evidence="3" type="ORF">H9761_04830</name>
</gene>
<dbReference type="AlphaFoldDB" id="A0A9D2NDC3"/>
<dbReference type="PANTHER" id="PTHR43415:SF3">
    <property type="entry name" value="GNAT-FAMILY ACETYLTRANSFERASE"/>
    <property type="match status" value="1"/>
</dbReference>
<protein>
    <submittedName>
        <fullName evidence="3">GNAT family N-acetyltransferase</fullName>
    </submittedName>
</protein>